<name>A0A2S4PHV5_9PEZI</name>
<dbReference type="EMBL" id="PEDP01010716">
    <property type="protein sequence ID" value="POS81608.1"/>
    <property type="molecule type" value="Genomic_DNA"/>
</dbReference>
<dbReference type="PANTHER" id="PTHR10492">
    <property type="match status" value="1"/>
</dbReference>
<reference evidence="2 3" key="1">
    <citation type="submission" date="2017-10" db="EMBL/GenBank/DDBJ databases">
        <title>Development of genomic resources for the powdery mildew, Erysiphe pulchra.</title>
        <authorList>
            <person name="Wadl P.A."/>
            <person name="Mack B.M."/>
            <person name="Moore G."/>
            <person name="Beltz S.B."/>
        </authorList>
    </citation>
    <scope>NUCLEOTIDE SEQUENCE [LARGE SCALE GENOMIC DNA]</scope>
    <source>
        <strain evidence="2">Cflorida</strain>
    </source>
</reference>
<dbReference type="AlphaFoldDB" id="A0A2S4PHV5"/>
<feature type="non-terminal residue" evidence="2">
    <location>
        <position position="1"/>
    </location>
</feature>
<keyword evidence="3" id="KW-1185">Reference proteome</keyword>
<comment type="caution">
    <text evidence="2">The sequence shown here is derived from an EMBL/GenBank/DDBJ whole genome shotgun (WGS) entry which is preliminary data.</text>
</comment>
<gene>
    <name evidence="2" type="ORF">EPUL_006580</name>
</gene>
<feature type="non-terminal residue" evidence="2">
    <location>
        <position position="294"/>
    </location>
</feature>
<dbReference type="InterPro" id="IPR025476">
    <property type="entry name" value="Helitron_helicase-like"/>
</dbReference>
<dbReference type="STRING" id="225359.A0A2S4PHV5"/>
<evidence type="ECO:0000313" key="3">
    <source>
        <dbReference type="Proteomes" id="UP000237438"/>
    </source>
</evidence>
<proteinExistence type="predicted"/>
<evidence type="ECO:0000259" key="1">
    <source>
        <dbReference type="Pfam" id="PF14214"/>
    </source>
</evidence>
<sequence>NIFGVCIADLYTIEYQKRGLPHAHILLFLHRDHIPQTVAEIDELVSAHLPTNDPELAAIIKSQLTHGPCGPGYPNAPCMRDGKCSKGFPKRWCEHTVVSDDSYPEYARPNTGETWGTGAFQFDNRWVVPYNAYLTKKYNAHINVEAARGVQAIKYLAKYVYKGSDRASLTVNGQYDEITMTLQGRYISPIQAVWRLMGYTTHEEKPPVMLLPFHREGMHRVAFDQNLTAEQVAIAAQSQSSPFIDWMKYNAENEDGRDFLYGEFLSFYTHHKSSGWQKRKNGYPIGRMPVAVPR</sequence>
<feature type="domain" description="Helitron helicase-like" evidence="1">
    <location>
        <begin position="2"/>
        <end position="27"/>
    </location>
</feature>
<dbReference type="Pfam" id="PF14214">
    <property type="entry name" value="Helitron_like_N"/>
    <property type="match status" value="1"/>
</dbReference>
<organism evidence="2 3">
    <name type="scientific">Erysiphe pulchra</name>
    <dbReference type="NCBI Taxonomy" id="225359"/>
    <lineage>
        <taxon>Eukaryota</taxon>
        <taxon>Fungi</taxon>
        <taxon>Dikarya</taxon>
        <taxon>Ascomycota</taxon>
        <taxon>Pezizomycotina</taxon>
        <taxon>Leotiomycetes</taxon>
        <taxon>Erysiphales</taxon>
        <taxon>Erysiphaceae</taxon>
        <taxon>Erysiphe</taxon>
    </lineage>
</organism>
<dbReference type="OrthoDB" id="4332274at2759"/>
<accession>A0A2S4PHV5</accession>
<dbReference type="Proteomes" id="UP000237438">
    <property type="component" value="Unassembled WGS sequence"/>
</dbReference>
<dbReference type="PANTHER" id="PTHR10492:SF57">
    <property type="entry name" value="ATP-DEPENDENT DNA HELICASE"/>
    <property type="match status" value="1"/>
</dbReference>
<protein>
    <recommendedName>
        <fullName evidence="1">Helitron helicase-like domain-containing protein</fullName>
    </recommendedName>
</protein>
<evidence type="ECO:0000313" key="2">
    <source>
        <dbReference type="EMBL" id="POS81608.1"/>
    </source>
</evidence>